<reference evidence="1 2" key="1">
    <citation type="submission" date="2021-01" db="EMBL/GenBank/DDBJ databases">
        <title>Whole genome shotgun sequence of Asanoa siamensis NBRC 107932.</title>
        <authorList>
            <person name="Komaki H."/>
            <person name="Tamura T."/>
        </authorList>
    </citation>
    <scope>NUCLEOTIDE SEQUENCE [LARGE SCALE GENOMIC DNA]</scope>
    <source>
        <strain evidence="1 2">NBRC 107932</strain>
    </source>
</reference>
<gene>
    <name evidence="1" type="ORF">Asi02nite_80110</name>
</gene>
<dbReference type="EMBL" id="BONE01000149">
    <property type="protein sequence ID" value="GIF78493.1"/>
    <property type="molecule type" value="Genomic_DNA"/>
</dbReference>
<keyword evidence="2" id="KW-1185">Reference proteome</keyword>
<name>A0ABQ4D4M5_9ACTN</name>
<evidence type="ECO:0000313" key="1">
    <source>
        <dbReference type="EMBL" id="GIF78493.1"/>
    </source>
</evidence>
<organism evidence="1 2">
    <name type="scientific">Asanoa siamensis</name>
    <dbReference type="NCBI Taxonomy" id="926357"/>
    <lineage>
        <taxon>Bacteria</taxon>
        <taxon>Bacillati</taxon>
        <taxon>Actinomycetota</taxon>
        <taxon>Actinomycetes</taxon>
        <taxon>Micromonosporales</taxon>
        <taxon>Micromonosporaceae</taxon>
        <taxon>Asanoa</taxon>
    </lineage>
</organism>
<proteinExistence type="predicted"/>
<protein>
    <submittedName>
        <fullName evidence="1">Uncharacterized protein</fullName>
    </submittedName>
</protein>
<evidence type="ECO:0000313" key="2">
    <source>
        <dbReference type="Proteomes" id="UP000604117"/>
    </source>
</evidence>
<comment type="caution">
    <text evidence="1">The sequence shown here is derived from an EMBL/GenBank/DDBJ whole genome shotgun (WGS) entry which is preliminary data.</text>
</comment>
<accession>A0ABQ4D4M5</accession>
<sequence length="101" mass="11220">MARRPRRKQLATEAGAYQRHGEAANELYLIATPLRLLRASGDKPGRIPFSACYPRCWAAAPRQLNRFGVSDWPGRPIEFDPERPYVASLSPVGGRALRTGS</sequence>
<dbReference type="Proteomes" id="UP000604117">
    <property type="component" value="Unassembled WGS sequence"/>
</dbReference>